<sequence length="466" mass="52959">MIEFNFKYALKSAIGENGLSITEIRSLENDLVQARRNLNELRRNGDIGFYDEIGDSGMVTAVKETADRLFSKDFNTLYVFGMGGSSLGAIFLKEALDGIFRNSYNNGNISEKVKNGGVFHKKVNVIFSENIDPCYIHKSMQNIDIKKTLFCFVSKSADTIEVVSQFFIVKEMLENEVKNYKDNLLFITDKRSGFLRRYADESGISTLDIAKNVGGRYSVVTAGTLFPAYVMGLNIDKFLHGAISYRDNILNKGVFENNPVYSLAAIIYLYYKQKKRNIFIINAYSDYLREYSRWFRQLFAESLGKDLTSPTPVPAAGATDQHSQLQLYMQGPQDKLIGFFCLKNFCKDYIINPDGFKEYDYLKDKKLSELLLNELTGVELALAIGGRPSFRVTVDKIDEFTLGELSFMSMEMVPVLGMLLKINPFDQPGVEKGKKFAYLLMGRRDDSMPAELEELNRLNNIPDLMY</sequence>
<organism evidence="6 7">
    <name type="scientific">Candidatus Acidulodesulfobacterium ferriphilum</name>
    <dbReference type="NCBI Taxonomy" id="2597223"/>
    <lineage>
        <taxon>Bacteria</taxon>
        <taxon>Deltaproteobacteria</taxon>
        <taxon>Candidatus Acidulodesulfobacterales</taxon>
        <taxon>Candidatus Acidulodesulfobacterium</taxon>
    </lineage>
</organism>
<keyword evidence="4 5" id="KW-0413">Isomerase</keyword>
<comment type="similarity">
    <text evidence="5">Belongs to the GPI family.</text>
</comment>
<dbReference type="UniPathway" id="UPA00109">
    <property type="reaction ID" value="UER00181"/>
</dbReference>
<dbReference type="InterPro" id="IPR035482">
    <property type="entry name" value="SIS_PGI_2"/>
</dbReference>
<evidence type="ECO:0000256" key="2">
    <source>
        <dbReference type="ARBA" id="ARBA00022432"/>
    </source>
</evidence>
<comment type="catalytic activity">
    <reaction evidence="5">
        <text>alpha-D-glucose 6-phosphate = beta-D-fructose 6-phosphate</text>
        <dbReference type="Rhea" id="RHEA:11816"/>
        <dbReference type="ChEBI" id="CHEBI:57634"/>
        <dbReference type="ChEBI" id="CHEBI:58225"/>
        <dbReference type="EC" id="5.3.1.9"/>
    </reaction>
</comment>
<dbReference type="AlphaFoldDB" id="A0A519BA58"/>
<dbReference type="GO" id="GO:0006096">
    <property type="term" value="P:glycolytic process"/>
    <property type="evidence" value="ECO:0007669"/>
    <property type="project" value="UniProtKB-UniPathway"/>
</dbReference>
<evidence type="ECO:0000313" key="7">
    <source>
        <dbReference type="Proteomes" id="UP000320813"/>
    </source>
</evidence>
<dbReference type="Pfam" id="PF00342">
    <property type="entry name" value="PGI"/>
    <property type="match status" value="2"/>
</dbReference>
<dbReference type="GO" id="GO:0004347">
    <property type="term" value="F:glucose-6-phosphate isomerase activity"/>
    <property type="evidence" value="ECO:0007669"/>
    <property type="project" value="UniProtKB-EC"/>
</dbReference>
<reference evidence="6 7" key="1">
    <citation type="submission" date="2019-01" db="EMBL/GenBank/DDBJ databases">
        <title>Insights into ecological role of a new deltaproteobacterial order Candidatus Sinidesulfobacterales (Sva0485) by metagenomics and metatranscriptomics.</title>
        <authorList>
            <person name="Tan S."/>
            <person name="Liu J."/>
            <person name="Fang Y."/>
            <person name="Hedlund B.P."/>
            <person name="Lian Z.H."/>
            <person name="Huang L.Y."/>
            <person name="Li J.T."/>
            <person name="Huang L.N."/>
            <person name="Li W.J."/>
            <person name="Jiang H.C."/>
            <person name="Dong H.L."/>
            <person name="Shu W.S."/>
        </authorList>
    </citation>
    <scope>NUCLEOTIDE SEQUENCE [LARGE SCALE GENOMIC DNA]</scope>
    <source>
        <strain evidence="6">AP3</strain>
    </source>
</reference>
<dbReference type="SUPFAM" id="SSF53697">
    <property type="entry name" value="SIS domain"/>
    <property type="match status" value="1"/>
</dbReference>
<dbReference type="EC" id="5.3.1.9" evidence="1 5"/>
<comment type="caution">
    <text evidence="6">The sequence shown here is derived from an EMBL/GenBank/DDBJ whole genome shotgun (WGS) entry which is preliminary data.</text>
</comment>
<comment type="pathway">
    <text evidence="5">Carbohydrate degradation; glycolysis; D-glyceraldehyde 3-phosphate and glycerone phosphate from D-glucose: step 2/4.</text>
</comment>
<dbReference type="Gene3D" id="3.40.50.10490">
    <property type="entry name" value="Glucose-6-phosphate isomerase like protein, domain 1"/>
    <property type="match status" value="2"/>
</dbReference>
<evidence type="ECO:0000256" key="3">
    <source>
        <dbReference type="ARBA" id="ARBA00023152"/>
    </source>
</evidence>
<dbReference type="InterPro" id="IPR001672">
    <property type="entry name" value="G6P_Isomerase"/>
</dbReference>
<dbReference type="PRINTS" id="PR00662">
    <property type="entry name" value="G6PISOMERASE"/>
</dbReference>
<dbReference type="PROSITE" id="PS00174">
    <property type="entry name" value="P_GLUCOSE_ISOMERASE_2"/>
    <property type="match status" value="1"/>
</dbReference>
<dbReference type="GO" id="GO:0048029">
    <property type="term" value="F:monosaccharide binding"/>
    <property type="evidence" value="ECO:0007669"/>
    <property type="project" value="TreeGrafter"/>
</dbReference>
<dbReference type="GO" id="GO:0006094">
    <property type="term" value="P:gluconeogenesis"/>
    <property type="evidence" value="ECO:0007669"/>
    <property type="project" value="UniProtKB-KW"/>
</dbReference>
<gene>
    <name evidence="6" type="ORF">EVJ47_07680</name>
</gene>
<evidence type="ECO:0000256" key="5">
    <source>
        <dbReference type="RuleBase" id="RU000612"/>
    </source>
</evidence>
<dbReference type="GO" id="GO:0097367">
    <property type="term" value="F:carbohydrate derivative binding"/>
    <property type="evidence" value="ECO:0007669"/>
    <property type="project" value="InterPro"/>
</dbReference>
<proteinExistence type="inferred from homology"/>
<evidence type="ECO:0000256" key="1">
    <source>
        <dbReference type="ARBA" id="ARBA00011952"/>
    </source>
</evidence>
<keyword evidence="2 5" id="KW-0312">Gluconeogenesis</keyword>
<accession>A0A519BA58</accession>
<dbReference type="PANTHER" id="PTHR11469">
    <property type="entry name" value="GLUCOSE-6-PHOSPHATE ISOMERASE"/>
    <property type="match status" value="1"/>
</dbReference>
<dbReference type="GO" id="GO:0051156">
    <property type="term" value="P:glucose 6-phosphate metabolic process"/>
    <property type="evidence" value="ECO:0007669"/>
    <property type="project" value="TreeGrafter"/>
</dbReference>
<protein>
    <recommendedName>
        <fullName evidence="1 5">Glucose-6-phosphate isomerase</fullName>
        <ecNumber evidence="1 5">5.3.1.9</ecNumber>
    </recommendedName>
</protein>
<dbReference type="InterPro" id="IPR046348">
    <property type="entry name" value="SIS_dom_sf"/>
</dbReference>
<name>A0A519BA58_9DELT</name>
<dbReference type="PANTHER" id="PTHR11469:SF1">
    <property type="entry name" value="GLUCOSE-6-PHOSPHATE ISOMERASE"/>
    <property type="match status" value="1"/>
</dbReference>
<dbReference type="PROSITE" id="PS51463">
    <property type="entry name" value="P_GLUCOSE_ISOMERASE_3"/>
    <property type="match status" value="1"/>
</dbReference>
<keyword evidence="3 5" id="KW-0324">Glycolysis</keyword>
<dbReference type="EMBL" id="SGBD01000004">
    <property type="protein sequence ID" value="RZD14106.1"/>
    <property type="molecule type" value="Genomic_DNA"/>
</dbReference>
<evidence type="ECO:0000256" key="4">
    <source>
        <dbReference type="ARBA" id="ARBA00023235"/>
    </source>
</evidence>
<dbReference type="InterPro" id="IPR018189">
    <property type="entry name" value="Phosphoglucose_isomerase_CS"/>
</dbReference>
<evidence type="ECO:0000313" key="6">
    <source>
        <dbReference type="EMBL" id="RZD14106.1"/>
    </source>
</evidence>
<dbReference type="GO" id="GO:0005829">
    <property type="term" value="C:cytosol"/>
    <property type="evidence" value="ECO:0007669"/>
    <property type="project" value="TreeGrafter"/>
</dbReference>
<dbReference type="CDD" id="cd05016">
    <property type="entry name" value="SIS_PGI_2"/>
    <property type="match status" value="1"/>
</dbReference>
<dbReference type="Proteomes" id="UP000320813">
    <property type="component" value="Unassembled WGS sequence"/>
</dbReference>